<dbReference type="GO" id="GO:0015344">
    <property type="term" value="F:siderophore uptake transmembrane transporter activity"/>
    <property type="evidence" value="ECO:0007669"/>
    <property type="project" value="TreeGrafter"/>
</dbReference>
<evidence type="ECO:0000256" key="2">
    <source>
        <dbReference type="ARBA" id="ARBA00022448"/>
    </source>
</evidence>
<dbReference type="PANTHER" id="PTHR30069">
    <property type="entry name" value="TONB-DEPENDENT OUTER MEMBRANE RECEPTOR"/>
    <property type="match status" value="1"/>
</dbReference>
<evidence type="ECO:0000256" key="3">
    <source>
        <dbReference type="ARBA" id="ARBA00022452"/>
    </source>
</evidence>
<accession>A0A5K7ZN55</accession>
<evidence type="ECO:0000256" key="9">
    <source>
        <dbReference type="PROSITE-ProRule" id="PRU01360"/>
    </source>
</evidence>
<feature type="chain" id="PRO_5024442960" evidence="11">
    <location>
        <begin position="27"/>
        <end position="717"/>
    </location>
</feature>
<dbReference type="Pfam" id="PF00593">
    <property type="entry name" value="TonB_dep_Rec_b-barrel"/>
    <property type="match status" value="1"/>
</dbReference>
<keyword evidence="3 9" id="KW-1134">Transmembrane beta strand</keyword>
<dbReference type="InterPro" id="IPR010917">
    <property type="entry name" value="TonB_rcpt_CS"/>
</dbReference>
<dbReference type="GO" id="GO:0009279">
    <property type="term" value="C:cell outer membrane"/>
    <property type="evidence" value="ECO:0007669"/>
    <property type="project" value="UniProtKB-SubCell"/>
</dbReference>
<dbReference type="Gene3D" id="2.170.130.10">
    <property type="entry name" value="TonB-dependent receptor, plug domain"/>
    <property type="match status" value="1"/>
</dbReference>
<keyword evidence="7 9" id="KW-0472">Membrane</keyword>
<keyword evidence="2 9" id="KW-0813">Transport</keyword>
<proteinExistence type="inferred from homology"/>
<dbReference type="InterPro" id="IPR000531">
    <property type="entry name" value="Beta-barrel_TonB"/>
</dbReference>
<comment type="similarity">
    <text evidence="9 10">Belongs to the TonB-dependent receptor family.</text>
</comment>
<evidence type="ECO:0000259" key="13">
    <source>
        <dbReference type="Pfam" id="PF07715"/>
    </source>
</evidence>
<dbReference type="GO" id="GO:0044718">
    <property type="term" value="P:siderophore transmembrane transport"/>
    <property type="evidence" value="ECO:0007669"/>
    <property type="project" value="TreeGrafter"/>
</dbReference>
<dbReference type="InterPro" id="IPR012910">
    <property type="entry name" value="Plug_dom"/>
</dbReference>
<evidence type="ECO:0000256" key="8">
    <source>
        <dbReference type="ARBA" id="ARBA00023237"/>
    </source>
</evidence>
<keyword evidence="4 9" id="KW-0812">Transmembrane</keyword>
<organism evidence="14 15">
    <name type="scientific">Desulfosarcina ovata subsp. sediminis</name>
    <dbReference type="NCBI Taxonomy" id="885957"/>
    <lineage>
        <taxon>Bacteria</taxon>
        <taxon>Pseudomonadati</taxon>
        <taxon>Thermodesulfobacteriota</taxon>
        <taxon>Desulfobacteria</taxon>
        <taxon>Desulfobacterales</taxon>
        <taxon>Desulfosarcinaceae</taxon>
        <taxon>Desulfosarcina</taxon>
    </lineage>
</organism>
<feature type="domain" description="TonB-dependent receptor-like beta-barrel" evidence="12">
    <location>
        <begin position="238"/>
        <end position="676"/>
    </location>
</feature>
<comment type="subcellular location">
    <subcellularLocation>
        <location evidence="1 9">Cell outer membrane</location>
        <topology evidence="1 9">Multi-pass membrane protein</topology>
    </subcellularLocation>
</comment>
<dbReference type="EMBL" id="AP021876">
    <property type="protein sequence ID" value="BBO82581.1"/>
    <property type="molecule type" value="Genomic_DNA"/>
</dbReference>
<evidence type="ECO:0000256" key="10">
    <source>
        <dbReference type="RuleBase" id="RU003357"/>
    </source>
</evidence>
<evidence type="ECO:0000256" key="7">
    <source>
        <dbReference type="ARBA" id="ARBA00023136"/>
    </source>
</evidence>
<feature type="signal peptide" evidence="11">
    <location>
        <begin position="1"/>
        <end position="26"/>
    </location>
</feature>
<sequence>MKTGTNVKLFLSVVMASCILWSNVWAGSGAPEEETTVLETLIVTGSGQKTKLLDTNASIHVINRKDIENSGLGNTAELISSIPGVVNQKSSSQTYFSIRGTRSGMSGGPQIYVDGRPINVGVYGYSKIDSIPLDSIEKIEVIKSPSTAKYGPNAGRGVILITTRKGTQSGKSLSGHVSAEYGSWNTRKGDAAISVKQEQFDYDLSAFAEKSDGYRNDDRDIKNIDGRVGWQFDGGRIDWITGYNESFNKYPIGLAEWQVERDPTVVSANTKEDGSGYEMLPNESDEDLFNTILTLDYDKNDLLINSSVGFSRDHQDLSYNKYLNDSTKLDDNYEDDRVENLYDFKASVGKVFSGQSVSNTLTFGLDYRYSDFEQDRVYPYDTEGNNDDSEAAADIDAEKKMFGANLNHELSWNIFRLQSGLRYNYVSYDLTNRVPQSISVDYDSDIDWSISPSVNILDNANLFITWNHSKYYLPMGYYSSNMSYDNAYTRPEDLDPETYDTIEAGWKHQMSKAFNYSLILYYTVVDDKIVSYYEGTSFQGRRNAGTSIHKGVEVEIDGRPRQWIGYRLSFTTIDAEWDEGTAKAYATPDASSTSVSDLSGKTVNYVPEYEYTAGLDFYPFKDTKYGSLTIALDLRGFGKQYEDYNNNLEMSAADFLDAKITWDYKGFQCYLSGTNLFDKEWNRMVNATGKAHSRLTTGSGFYPQDGRYVGIGVAYKF</sequence>
<dbReference type="PANTHER" id="PTHR30069:SF28">
    <property type="entry name" value="TONB-DEPENDENT RECEPTOR YNCD-RELATED"/>
    <property type="match status" value="1"/>
</dbReference>
<evidence type="ECO:0000256" key="1">
    <source>
        <dbReference type="ARBA" id="ARBA00004571"/>
    </source>
</evidence>
<dbReference type="Proteomes" id="UP000425960">
    <property type="component" value="Chromosome"/>
</dbReference>
<dbReference type="RefSeq" id="WP_155323001.1">
    <property type="nucleotide sequence ID" value="NZ_AP021876.1"/>
</dbReference>
<dbReference type="PROSITE" id="PS01156">
    <property type="entry name" value="TONB_DEPENDENT_REC_2"/>
    <property type="match status" value="1"/>
</dbReference>
<evidence type="ECO:0000256" key="11">
    <source>
        <dbReference type="SAM" id="SignalP"/>
    </source>
</evidence>
<dbReference type="AlphaFoldDB" id="A0A5K7ZN55"/>
<keyword evidence="8 9" id="KW-0998">Cell outer membrane</keyword>
<evidence type="ECO:0000256" key="6">
    <source>
        <dbReference type="ARBA" id="ARBA00023077"/>
    </source>
</evidence>
<dbReference type="InterPro" id="IPR039426">
    <property type="entry name" value="TonB-dep_rcpt-like"/>
</dbReference>
<dbReference type="Gene3D" id="2.40.170.20">
    <property type="entry name" value="TonB-dependent receptor, beta-barrel domain"/>
    <property type="match status" value="1"/>
</dbReference>
<dbReference type="SUPFAM" id="SSF56935">
    <property type="entry name" value="Porins"/>
    <property type="match status" value="1"/>
</dbReference>
<dbReference type="InterPro" id="IPR036942">
    <property type="entry name" value="Beta-barrel_TonB_sf"/>
</dbReference>
<dbReference type="InterPro" id="IPR037066">
    <property type="entry name" value="Plug_dom_sf"/>
</dbReference>
<keyword evidence="6 10" id="KW-0798">TonB box</keyword>
<dbReference type="PROSITE" id="PS52016">
    <property type="entry name" value="TONB_DEPENDENT_REC_3"/>
    <property type="match status" value="1"/>
</dbReference>
<feature type="domain" description="TonB-dependent receptor plug" evidence="13">
    <location>
        <begin position="52"/>
        <end position="158"/>
    </location>
</feature>
<protein>
    <submittedName>
        <fullName evidence="14">Uncharacterized protein</fullName>
    </submittedName>
</protein>
<gene>
    <name evidence="14" type="ORF">DSCO28_31470</name>
</gene>
<evidence type="ECO:0000313" key="15">
    <source>
        <dbReference type="Proteomes" id="UP000425960"/>
    </source>
</evidence>
<evidence type="ECO:0000256" key="5">
    <source>
        <dbReference type="ARBA" id="ARBA00022729"/>
    </source>
</evidence>
<evidence type="ECO:0000313" key="14">
    <source>
        <dbReference type="EMBL" id="BBO82581.1"/>
    </source>
</evidence>
<reference evidence="14 15" key="1">
    <citation type="submission" date="2019-11" db="EMBL/GenBank/DDBJ databases">
        <title>Comparative genomics of hydrocarbon-degrading Desulfosarcina strains.</title>
        <authorList>
            <person name="Watanabe M."/>
            <person name="Kojima H."/>
            <person name="Fukui M."/>
        </authorList>
    </citation>
    <scope>NUCLEOTIDE SEQUENCE [LARGE SCALE GENOMIC DNA]</scope>
    <source>
        <strain evidence="14 15">28bB2T</strain>
    </source>
</reference>
<dbReference type="Pfam" id="PF07715">
    <property type="entry name" value="Plug"/>
    <property type="match status" value="1"/>
</dbReference>
<keyword evidence="5 11" id="KW-0732">Signal</keyword>
<name>A0A5K7ZN55_9BACT</name>
<dbReference type="KEGG" id="dov:DSCO28_31470"/>
<evidence type="ECO:0000256" key="4">
    <source>
        <dbReference type="ARBA" id="ARBA00022692"/>
    </source>
</evidence>
<evidence type="ECO:0000259" key="12">
    <source>
        <dbReference type="Pfam" id="PF00593"/>
    </source>
</evidence>